<dbReference type="PANTHER" id="PTHR12001">
    <property type="entry name" value="GERANYLGERANYL PYROPHOSPHATE SYNTHASE"/>
    <property type="match status" value="1"/>
</dbReference>
<protein>
    <submittedName>
        <fullName evidence="7">Polyprenyl synthetase family protein</fullName>
    </submittedName>
</protein>
<dbReference type="Gene3D" id="1.10.600.10">
    <property type="entry name" value="Farnesyl Diphosphate Synthase"/>
    <property type="match status" value="1"/>
</dbReference>
<organism evidence="7 8">
    <name type="scientific">Phenylobacterium glaciei</name>
    <dbReference type="NCBI Taxonomy" id="2803784"/>
    <lineage>
        <taxon>Bacteria</taxon>
        <taxon>Pseudomonadati</taxon>
        <taxon>Pseudomonadota</taxon>
        <taxon>Alphaproteobacteria</taxon>
        <taxon>Caulobacterales</taxon>
        <taxon>Caulobacteraceae</taxon>
        <taxon>Phenylobacterium</taxon>
    </lineage>
</organism>
<comment type="similarity">
    <text evidence="2 6">Belongs to the FPP/GGPP synthase family.</text>
</comment>
<name>A0A941D4J5_9CAUL</name>
<keyword evidence="4" id="KW-0479">Metal-binding</keyword>
<gene>
    <name evidence="7" type="ORF">JKL49_15285</name>
</gene>
<dbReference type="PANTHER" id="PTHR12001:SF69">
    <property type="entry name" value="ALL TRANS-POLYPRENYL-DIPHOSPHATE SYNTHASE PDSS1"/>
    <property type="match status" value="1"/>
</dbReference>
<sequence>MSGWGLVIAISGRWGVVLSLTVPYRVTIVPANDVTPVSPFPRPGVLVDAVSAPVARKSVSIDGLLELARPDMAGVDALIRDRMQSPVAVIPALAEHLIGGSAKRLRPLLTIAAARLSGAKDDSCLKLAAAVEFIHTATLLHDDVVDSSELRRGKVAAHLIWGAPASVLVGDFLFARAFELMVEAGSMQALEILARASRVIAEGEVLQLTRAHDLNLAQDVYLEIIKAKTAELFAAAAEAGAVSAGASPEQCLALRKYGQDLGVAFQLVDDSLDYSGISKDLGKNPGDDFREGKATLPLLLAIARTGAAEKAFWDRAVARLEQADGDFERARDLITGAGALDATLDLAADYAGKAKVELAEFSASNSWRPALEDLADFAVSRLR</sequence>
<dbReference type="GO" id="GO:0046872">
    <property type="term" value="F:metal ion binding"/>
    <property type="evidence" value="ECO:0007669"/>
    <property type="project" value="UniProtKB-KW"/>
</dbReference>
<evidence type="ECO:0000256" key="5">
    <source>
        <dbReference type="ARBA" id="ARBA00022842"/>
    </source>
</evidence>
<dbReference type="EMBL" id="JAGSGD010000001">
    <property type="protein sequence ID" value="MBR7620756.1"/>
    <property type="molecule type" value="Genomic_DNA"/>
</dbReference>
<evidence type="ECO:0000256" key="2">
    <source>
        <dbReference type="ARBA" id="ARBA00006706"/>
    </source>
</evidence>
<dbReference type="AlphaFoldDB" id="A0A941D4J5"/>
<evidence type="ECO:0000256" key="3">
    <source>
        <dbReference type="ARBA" id="ARBA00022679"/>
    </source>
</evidence>
<dbReference type="SUPFAM" id="SSF48576">
    <property type="entry name" value="Terpenoid synthases"/>
    <property type="match status" value="1"/>
</dbReference>
<dbReference type="InterPro" id="IPR008949">
    <property type="entry name" value="Isoprenoid_synthase_dom_sf"/>
</dbReference>
<reference evidence="7" key="1">
    <citation type="submission" date="2021-04" db="EMBL/GenBank/DDBJ databases">
        <title>Draft genome assembly of strain Phenylobacterium sp. 20VBR1 using MiniION and Illumina platforms.</title>
        <authorList>
            <person name="Thomas F.A."/>
            <person name="Krishnan K.P."/>
            <person name="Sinha R.K."/>
        </authorList>
    </citation>
    <scope>NUCLEOTIDE SEQUENCE</scope>
    <source>
        <strain evidence="7">20VBR1</strain>
    </source>
</reference>
<dbReference type="PROSITE" id="PS00723">
    <property type="entry name" value="POLYPRENYL_SYNTHASE_1"/>
    <property type="match status" value="1"/>
</dbReference>
<accession>A0A941D4J5</accession>
<evidence type="ECO:0000256" key="6">
    <source>
        <dbReference type="RuleBase" id="RU004466"/>
    </source>
</evidence>
<dbReference type="GO" id="GO:0008299">
    <property type="term" value="P:isoprenoid biosynthetic process"/>
    <property type="evidence" value="ECO:0007669"/>
    <property type="project" value="InterPro"/>
</dbReference>
<dbReference type="CDD" id="cd00685">
    <property type="entry name" value="Trans_IPPS_HT"/>
    <property type="match status" value="1"/>
</dbReference>
<evidence type="ECO:0000256" key="1">
    <source>
        <dbReference type="ARBA" id="ARBA00001946"/>
    </source>
</evidence>
<dbReference type="Pfam" id="PF00348">
    <property type="entry name" value="polyprenyl_synt"/>
    <property type="match status" value="1"/>
</dbReference>
<comment type="caution">
    <text evidence="7">The sequence shown here is derived from an EMBL/GenBank/DDBJ whole genome shotgun (WGS) entry which is preliminary data.</text>
</comment>
<dbReference type="SFLD" id="SFLDS00005">
    <property type="entry name" value="Isoprenoid_Synthase_Type_I"/>
    <property type="match status" value="1"/>
</dbReference>
<keyword evidence="3 6" id="KW-0808">Transferase</keyword>
<keyword evidence="8" id="KW-1185">Reference proteome</keyword>
<evidence type="ECO:0000313" key="8">
    <source>
        <dbReference type="Proteomes" id="UP000622580"/>
    </source>
</evidence>
<proteinExistence type="inferred from homology"/>
<evidence type="ECO:0000313" key="7">
    <source>
        <dbReference type="EMBL" id="MBR7620756.1"/>
    </source>
</evidence>
<keyword evidence="5" id="KW-0460">Magnesium</keyword>
<evidence type="ECO:0000256" key="4">
    <source>
        <dbReference type="ARBA" id="ARBA00022723"/>
    </source>
</evidence>
<dbReference type="InterPro" id="IPR033749">
    <property type="entry name" value="Polyprenyl_synt_CS"/>
</dbReference>
<dbReference type="Proteomes" id="UP000622580">
    <property type="component" value="Unassembled WGS sequence"/>
</dbReference>
<dbReference type="InterPro" id="IPR000092">
    <property type="entry name" value="Polyprenyl_synt"/>
</dbReference>
<dbReference type="GO" id="GO:0004659">
    <property type="term" value="F:prenyltransferase activity"/>
    <property type="evidence" value="ECO:0007669"/>
    <property type="project" value="InterPro"/>
</dbReference>
<comment type="cofactor">
    <cofactor evidence="1">
        <name>Mg(2+)</name>
        <dbReference type="ChEBI" id="CHEBI:18420"/>
    </cofactor>
</comment>